<name>A0A136JER5_9PEZI</name>
<evidence type="ECO:0000313" key="1">
    <source>
        <dbReference type="EMBL" id="KXJ95655.1"/>
    </source>
</evidence>
<evidence type="ECO:0000313" key="2">
    <source>
        <dbReference type="Proteomes" id="UP000070501"/>
    </source>
</evidence>
<organism evidence="1 2">
    <name type="scientific">Microdochium bolleyi</name>
    <dbReference type="NCBI Taxonomy" id="196109"/>
    <lineage>
        <taxon>Eukaryota</taxon>
        <taxon>Fungi</taxon>
        <taxon>Dikarya</taxon>
        <taxon>Ascomycota</taxon>
        <taxon>Pezizomycotina</taxon>
        <taxon>Sordariomycetes</taxon>
        <taxon>Xylariomycetidae</taxon>
        <taxon>Xylariales</taxon>
        <taxon>Microdochiaceae</taxon>
        <taxon>Microdochium</taxon>
    </lineage>
</organism>
<sequence length="108" mass="11877">MHAPCRMTIKERALSFAFQYADVCLAAKLHTSSVVRGSTSASCRTHSLQQAAQALFRSETGTCSIRWRGAVSDTTRTTRTRTCEQFRKGTLESKSPLSTSISADCLKQ</sequence>
<dbReference type="EMBL" id="KQ964246">
    <property type="protein sequence ID" value="KXJ95655.1"/>
    <property type="molecule type" value="Genomic_DNA"/>
</dbReference>
<protein>
    <submittedName>
        <fullName evidence="1">Uncharacterized protein</fullName>
    </submittedName>
</protein>
<accession>A0A136JER5</accession>
<dbReference type="AlphaFoldDB" id="A0A136JER5"/>
<dbReference type="Proteomes" id="UP000070501">
    <property type="component" value="Unassembled WGS sequence"/>
</dbReference>
<proteinExistence type="predicted"/>
<dbReference type="InParanoid" id="A0A136JER5"/>
<gene>
    <name evidence="1" type="ORF">Micbo1qcDRAFT_27800</name>
</gene>
<reference evidence="2" key="1">
    <citation type="submission" date="2016-02" db="EMBL/GenBank/DDBJ databases">
        <title>Draft genome sequence of Microdochium bolleyi, a fungal endophyte of beachgrass.</title>
        <authorList>
            <consortium name="DOE Joint Genome Institute"/>
            <person name="David A.S."/>
            <person name="May G."/>
            <person name="Haridas S."/>
            <person name="Lim J."/>
            <person name="Wang M."/>
            <person name="Labutti K."/>
            <person name="Lipzen A."/>
            <person name="Barry K."/>
            <person name="Grigoriev I.V."/>
        </authorList>
    </citation>
    <scope>NUCLEOTIDE SEQUENCE [LARGE SCALE GENOMIC DNA]</scope>
    <source>
        <strain evidence="2">J235TASD1</strain>
    </source>
</reference>
<keyword evidence="2" id="KW-1185">Reference proteome</keyword>